<evidence type="ECO:0000313" key="2">
    <source>
        <dbReference type="Proteomes" id="UP000535491"/>
    </source>
</evidence>
<proteinExistence type="predicted"/>
<sequence>MDMSALDFHKWYEECRVNLDVHNEAPPKSGPKKRYQPPTIDDDQIEFMYCLVSPYGDD</sequence>
<dbReference type="EMBL" id="JACEIQ010000026">
    <property type="protein sequence ID" value="MBA4496225.1"/>
    <property type="molecule type" value="Genomic_DNA"/>
</dbReference>
<evidence type="ECO:0000313" key="1">
    <source>
        <dbReference type="EMBL" id="MBA4496225.1"/>
    </source>
</evidence>
<protein>
    <submittedName>
        <fullName evidence="1">Uncharacterized protein</fullName>
    </submittedName>
</protein>
<gene>
    <name evidence="1" type="ORF">H1191_18315</name>
</gene>
<dbReference type="AlphaFoldDB" id="A0A7W1WUD1"/>
<accession>A0A7W1WUD1</accession>
<organism evidence="1 2">
    <name type="scientific">Paenactinomyces guangxiensis</name>
    <dbReference type="NCBI Taxonomy" id="1490290"/>
    <lineage>
        <taxon>Bacteria</taxon>
        <taxon>Bacillati</taxon>
        <taxon>Bacillota</taxon>
        <taxon>Bacilli</taxon>
        <taxon>Bacillales</taxon>
        <taxon>Thermoactinomycetaceae</taxon>
        <taxon>Paenactinomyces</taxon>
    </lineage>
</organism>
<name>A0A7W1WUD1_9BACL</name>
<dbReference type="RefSeq" id="WP_181754442.1">
    <property type="nucleotide sequence ID" value="NZ_JACEIQ010000026.1"/>
</dbReference>
<reference evidence="1 2" key="1">
    <citation type="submission" date="2020-07" db="EMBL/GenBank/DDBJ databases">
        <authorList>
            <person name="Feng H."/>
        </authorList>
    </citation>
    <scope>NUCLEOTIDE SEQUENCE [LARGE SCALE GENOMIC DNA]</scope>
    <source>
        <strain evidence="2">s-10</strain>
    </source>
</reference>
<dbReference type="Proteomes" id="UP000535491">
    <property type="component" value="Unassembled WGS sequence"/>
</dbReference>
<keyword evidence="2" id="KW-1185">Reference proteome</keyword>
<comment type="caution">
    <text evidence="1">The sequence shown here is derived from an EMBL/GenBank/DDBJ whole genome shotgun (WGS) entry which is preliminary data.</text>
</comment>